<sequence length="621" mass="71981">MDLLPEALLADILGRLPPRPLAVCRSVCKDLCAVVDGRGLLLALAHRVPTGLHGVFINYLGQDRPYFFSRHAAAPHVDAEFNFMPRIGWGEVVHQSNGLLLFRNWDTLYVCNPATRRWAQLPPRSKGFDDAAHLVFDPTVSLHYEVISFCEVPRKPKIPIQSDIERPCYFRNFRDYTSEEIEKLPLALRAKHDREVETKESVEWPPRSYAAQVFSSTTGQWEETAYVREDVAVTLSDVWSDPWGPDIYKSPRCNAVYWRGAFYLHCYGGFIIRLSLTEHKYRVIKTPMLDNVFTQPRLDFDDYFRREGQYSNKERCLQMFQNQQSSLDGVKPSMHLGKSEHGIYYIAIRWHQLQVWLLHEASESQPTPAWELKHKADIAPSIRQHYIREDRDEIETSWSLDRGEERPGDSVDNGWDSSDDTIVEGEDVVHNDDLYCNMSYHMDLLGYHPTKEIAFLGDYFEGFAYYLDYFDGEYGDLQDTDEDENLQEEVVDIDKDEDQEDVSDEDFQAWEEDRDNDEERRELPDRRFLQLTAHLREPSVPNRRLQCRPPKPKPSWALGADELLAFVSVVQDARLPDKIDPSTAFFLIPVRLGCGPRTKFTKEFGGGRFILDKSMAWVTTC</sequence>
<dbReference type="Pfam" id="PF00646">
    <property type="entry name" value="F-box"/>
    <property type="match status" value="1"/>
</dbReference>
<feature type="compositionally biased region" description="Acidic residues" evidence="1">
    <location>
        <begin position="491"/>
        <end position="516"/>
    </location>
</feature>
<feature type="domain" description="F-box" evidence="2">
    <location>
        <begin position="1"/>
        <end position="44"/>
    </location>
</feature>
<reference evidence="3 4" key="1">
    <citation type="journal article" date="2019" name="Sci. Rep.">
        <title>A high-quality genome of Eragrostis curvula grass provides insights into Poaceae evolution and supports new strategies to enhance forage quality.</title>
        <authorList>
            <person name="Carballo J."/>
            <person name="Santos B.A.C.M."/>
            <person name="Zappacosta D."/>
            <person name="Garbus I."/>
            <person name="Selva J.P."/>
            <person name="Gallo C.A."/>
            <person name="Diaz A."/>
            <person name="Albertini E."/>
            <person name="Caccamo M."/>
            <person name="Echenique V."/>
        </authorList>
    </citation>
    <scope>NUCLEOTIDE SEQUENCE [LARGE SCALE GENOMIC DNA]</scope>
    <source>
        <strain evidence="4">cv. Victoria</strain>
        <tissue evidence="3">Leaf</tissue>
    </source>
</reference>
<organism evidence="3 4">
    <name type="scientific">Eragrostis curvula</name>
    <name type="common">weeping love grass</name>
    <dbReference type="NCBI Taxonomy" id="38414"/>
    <lineage>
        <taxon>Eukaryota</taxon>
        <taxon>Viridiplantae</taxon>
        <taxon>Streptophyta</taxon>
        <taxon>Embryophyta</taxon>
        <taxon>Tracheophyta</taxon>
        <taxon>Spermatophyta</taxon>
        <taxon>Magnoliopsida</taxon>
        <taxon>Liliopsida</taxon>
        <taxon>Poales</taxon>
        <taxon>Poaceae</taxon>
        <taxon>PACMAD clade</taxon>
        <taxon>Chloridoideae</taxon>
        <taxon>Eragrostideae</taxon>
        <taxon>Eragrostidinae</taxon>
        <taxon>Eragrostis</taxon>
    </lineage>
</organism>
<dbReference type="Proteomes" id="UP000324897">
    <property type="component" value="Unassembled WGS sequence"/>
</dbReference>
<dbReference type="SUPFAM" id="SSF81383">
    <property type="entry name" value="F-box domain"/>
    <property type="match status" value="1"/>
</dbReference>
<feature type="region of interest" description="Disordered" evidence="1">
    <location>
        <begin position="398"/>
        <end position="421"/>
    </location>
</feature>
<dbReference type="EMBL" id="RWGY01000288">
    <property type="protein sequence ID" value="TVU02700.1"/>
    <property type="molecule type" value="Genomic_DNA"/>
</dbReference>
<keyword evidence="4" id="KW-1185">Reference proteome</keyword>
<gene>
    <name evidence="3" type="ORF">EJB05_51770</name>
</gene>
<evidence type="ECO:0000313" key="3">
    <source>
        <dbReference type="EMBL" id="TVU02700.1"/>
    </source>
</evidence>
<dbReference type="InterPro" id="IPR036047">
    <property type="entry name" value="F-box-like_dom_sf"/>
</dbReference>
<dbReference type="InterPro" id="IPR001810">
    <property type="entry name" value="F-box_dom"/>
</dbReference>
<dbReference type="PANTHER" id="PTHR34591:SF28">
    <property type="entry name" value="F-BOX DOMAIN-CONTAINING PROTEIN"/>
    <property type="match status" value="1"/>
</dbReference>
<evidence type="ECO:0000259" key="2">
    <source>
        <dbReference type="PROSITE" id="PS50181"/>
    </source>
</evidence>
<dbReference type="OrthoDB" id="591557at2759"/>
<accession>A0A5J9SUN5</accession>
<protein>
    <recommendedName>
        <fullName evidence="2">F-box domain-containing protein</fullName>
    </recommendedName>
</protein>
<dbReference type="PANTHER" id="PTHR34591">
    <property type="entry name" value="OS03G0653100 PROTEIN-RELATED"/>
    <property type="match status" value="1"/>
</dbReference>
<dbReference type="Gramene" id="TVU02700">
    <property type="protein sequence ID" value="TVU02700"/>
    <property type="gene ID" value="EJB05_51770"/>
</dbReference>
<evidence type="ECO:0000313" key="4">
    <source>
        <dbReference type="Proteomes" id="UP000324897"/>
    </source>
</evidence>
<proteinExistence type="predicted"/>
<evidence type="ECO:0000256" key="1">
    <source>
        <dbReference type="SAM" id="MobiDB-lite"/>
    </source>
</evidence>
<feature type="region of interest" description="Disordered" evidence="1">
    <location>
        <begin position="491"/>
        <end position="523"/>
    </location>
</feature>
<dbReference type="SMART" id="SM00256">
    <property type="entry name" value="FBOX"/>
    <property type="match status" value="1"/>
</dbReference>
<dbReference type="PROSITE" id="PS50181">
    <property type="entry name" value="FBOX"/>
    <property type="match status" value="1"/>
</dbReference>
<name>A0A5J9SUN5_9POAL</name>
<feature type="non-terminal residue" evidence="3">
    <location>
        <position position="1"/>
    </location>
</feature>
<dbReference type="AlphaFoldDB" id="A0A5J9SUN5"/>
<comment type="caution">
    <text evidence="3">The sequence shown here is derived from an EMBL/GenBank/DDBJ whole genome shotgun (WGS) entry which is preliminary data.</text>
</comment>